<dbReference type="GO" id="GO:0016757">
    <property type="term" value="F:glycosyltransferase activity"/>
    <property type="evidence" value="ECO:0007669"/>
    <property type="project" value="UniProtKB-KW"/>
</dbReference>
<dbReference type="PANTHER" id="PTHR45947">
    <property type="entry name" value="SULFOQUINOVOSYL TRANSFERASE SQD2"/>
    <property type="match status" value="1"/>
</dbReference>
<keyword evidence="3" id="KW-0328">Glycosyltransferase</keyword>
<dbReference type="EC" id="2.4.-.-" evidence="3"/>
<reference evidence="3 4" key="1">
    <citation type="submission" date="2024-09" db="EMBL/GenBank/DDBJ databases">
        <authorList>
            <person name="Sun Q."/>
            <person name="Mori K."/>
        </authorList>
    </citation>
    <scope>NUCLEOTIDE SEQUENCE [LARGE SCALE GENOMIC DNA]</scope>
    <source>
        <strain evidence="3 4">NCAIM B.02481</strain>
    </source>
</reference>
<evidence type="ECO:0000259" key="1">
    <source>
        <dbReference type="Pfam" id="PF00534"/>
    </source>
</evidence>
<evidence type="ECO:0000313" key="4">
    <source>
        <dbReference type="Proteomes" id="UP001589832"/>
    </source>
</evidence>
<accession>A0ABV6QBQ5</accession>
<dbReference type="Pfam" id="PF13439">
    <property type="entry name" value="Glyco_transf_4"/>
    <property type="match status" value="1"/>
</dbReference>
<evidence type="ECO:0000259" key="2">
    <source>
        <dbReference type="Pfam" id="PF13439"/>
    </source>
</evidence>
<dbReference type="RefSeq" id="WP_386063897.1">
    <property type="nucleotide sequence ID" value="NZ_JBHLTQ010000005.1"/>
</dbReference>
<feature type="domain" description="Glycosyl transferase family 1" evidence="1">
    <location>
        <begin position="185"/>
        <end position="359"/>
    </location>
</feature>
<name>A0ABV6QBQ5_9FLAO</name>
<keyword evidence="4" id="KW-1185">Reference proteome</keyword>
<dbReference type="Gene3D" id="3.40.50.2000">
    <property type="entry name" value="Glycogen Phosphorylase B"/>
    <property type="match status" value="2"/>
</dbReference>
<dbReference type="InterPro" id="IPR050194">
    <property type="entry name" value="Glycosyltransferase_grp1"/>
</dbReference>
<dbReference type="Proteomes" id="UP001589832">
    <property type="component" value="Unassembled WGS sequence"/>
</dbReference>
<evidence type="ECO:0000313" key="3">
    <source>
        <dbReference type="EMBL" id="MFC0605115.1"/>
    </source>
</evidence>
<sequence>MHICFITNEYPKQNYAHGGIGSFIYTMSHQLVKIGHQVSVVGINVYTKIDESQIDNGVSVFRVKPRVIKGLTWYLNNQAVNKKINEIHKQSPIDIIETAELGLAFIKKIKSIKYIIRLHGGHHFFAEAENRKVSWWKGFQEKKSFKRADGFIAVSKFVKTHTSKYLSYHNKPIEIIMSPINLEIFKPKPDIKIEENTIMFAGTVCDKKGVEKLIKAMPKVLQLRPEVNLYIYGRDWFFNNGRSYVSFLKEDIISNLGKLKAHIHFMGAVPITELVNKYASAEVCVFPSLMETQGLVAPEAMAVGKLVVFSELGPGTETVEHKKTGLLCNPYDEDDIADTILWALNHKTEANKIAENARKFVLSNFNMDIVISKNLEFYNFVINQ</sequence>
<dbReference type="InterPro" id="IPR001296">
    <property type="entry name" value="Glyco_trans_1"/>
</dbReference>
<organism evidence="3 4">
    <name type="scientific">Winogradskyella pulchriflava</name>
    <dbReference type="NCBI Taxonomy" id="1110688"/>
    <lineage>
        <taxon>Bacteria</taxon>
        <taxon>Pseudomonadati</taxon>
        <taxon>Bacteroidota</taxon>
        <taxon>Flavobacteriia</taxon>
        <taxon>Flavobacteriales</taxon>
        <taxon>Flavobacteriaceae</taxon>
        <taxon>Winogradskyella</taxon>
    </lineage>
</organism>
<dbReference type="CDD" id="cd03801">
    <property type="entry name" value="GT4_PimA-like"/>
    <property type="match status" value="1"/>
</dbReference>
<dbReference type="Pfam" id="PF00534">
    <property type="entry name" value="Glycos_transf_1"/>
    <property type="match status" value="1"/>
</dbReference>
<proteinExistence type="predicted"/>
<dbReference type="PANTHER" id="PTHR45947:SF3">
    <property type="entry name" value="SULFOQUINOVOSYL TRANSFERASE SQD2"/>
    <property type="match status" value="1"/>
</dbReference>
<comment type="caution">
    <text evidence="3">The sequence shown here is derived from an EMBL/GenBank/DDBJ whole genome shotgun (WGS) entry which is preliminary data.</text>
</comment>
<keyword evidence="3" id="KW-0808">Transferase</keyword>
<dbReference type="InterPro" id="IPR028098">
    <property type="entry name" value="Glyco_trans_4-like_N"/>
</dbReference>
<dbReference type="SUPFAM" id="SSF53756">
    <property type="entry name" value="UDP-Glycosyltransferase/glycogen phosphorylase"/>
    <property type="match status" value="1"/>
</dbReference>
<gene>
    <name evidence="3" type="ORF">ACFFGA_11160</name>
</gene>
<feature type="domain" description="Glycosyltransferase subfamily 4-like N-terminal" evidence="2">
    <location>
        <begin position="18"/>
        <end position="183"/>
    </location>
</feature>
<protein>
    <submittedName>
        <fullName evidence="3">Glycosyltransferase family 4 protein</fullName>
        <ecNumber evidence="3">2.4.-.-</ecNumber>
    </submittedName>
</protein>
<dbReference type="EMBL" id="JBHLTQ010000005">
    <property type="protein sequence ID" value="MFC0605115.1"/>
    <property type="molecule type" value="Genomic_DNA"/>
</dbReference>